<evidence type="ECO:0000256" key="1">
    <source>
        <dbReference type="ARBA" id="ARBA00001974"/>
    </source>
</evidence>
<dbReference type="Pfam" id="PF02771">
    <property type="entry name" value="Acyl-CoA_dh_N"/>
    <property type="match status" value="1"/>
</dbReference>
<comment type="similarity">
    <text evidence="2">Belongs to the acyl-CoA dehydrogenase family.</text>
</comment>
<evidence type="ECO:0008006" key="10">
    <source>
        <dbReference type="Google" id="ProtNLM"/>
    </source>
</evidence>
<dbReference type="Gene3D" id="1.10.540.10">
    <property type="entry name" value="Acyl-CoA dehydrogenase/oxidase, N-terminal domain"/>
    <property type="match status" value="1"/>
</dbReference>
<dbReference type="InterPro" id="IPR009100">
    <property type="entry name" value="AcylCoA_DH/oxidase_NM_dom_sf"/>
</dbReference>
<dbReference type="InterPro" id="IPR013786">
    <property type="entry name" value="AcylCoA_DH/ox_N"/>
</dbReference>
<dbReference type="SUPFAM" id="SSF56645">
    <property type="entry name" value="Acyl-CoA dehydrogenase NM domain-like"/>
    <property type="match status" value="1"/>
</dbReference>
<keyword evidence="3" id="KW-0285">Flavoprotein</keyword>
<dbReference type="Pfam" id="PF00441">
    <property type="entry name" value="Acyl-CoA_dh_1"/>
    <property type="match status" value="1"/>
</dbReference>
<dbReference type="EMBL" id="LZMF01000057">
    <property type="protein sequence ID" value="OBK88436.1"/>
    <property type="molecule type" value="Genomic_DNA"/>
</dbReference>
<dbReference type="PANTHER" id="PTHR43884">
    <property type="entry name" value="ACYL-COA DEHYDROGENASE"/>
    <property type="match status" value="1"/>
</dbReference>
<evidence type="ECO:0000256" key="2">
    <source>
        <dbReference type="ARBA" id="ARBA00009347"/>
    </source>
</evidence>
<dbReference type="Gene3D" id="1.20.140.10">
    <property type="entry name" value="Butyryl-CoA Dehydrogenase, subunit A, domain 3"/>
    <property type="match status" value="1"/>
</dbReference>
<reference evidence="9" key="1">
    <citation type="submission" date="2016-06" db="EMBL/GenBank/DDBJ databases">
        <authorList>
            <person name="Sutton G."/>
            <person name="Brinkac L."/>
            <person name="Sanka R."/>
            <person name="Adams M."/>
            <person name="Lau E."/>
            <person name="Garcia-Basteiro A."/>
            <person name="Lopez-Varela E."/>
            <person name="Palencia S."/>
        </authorList>
    </citation>
    <scope>NUCLEOTIDE SEQUENCE [LARGE SCALE GENOMIC DNA]</scope>
    <source>
        <strain evidence="9">1274684.2</strain>
    </source>
</reference>
<organism evidence="8 9">
    <name type="scientific">Mycolicibacter sinensis (strain JDM601)</name>
    <name type="common">Mycobacterium sinense</name>
    <dbReference type="NCBI Taxonomy" id="875328"/>
    <lineage>
        <taxon>Bacteria</taxon>
        <taxon>Bacillati</taxon>
        <taxon>Actinomycetota</taxon>
        <taxon>Actinomycetes</taxon>
        <taxon>Mycobacteriales</taxon>
        <taxon>Mycobacteriaceae</taxon>
        <taxon>Mycolicibacter</taxon>
    </lineage>
</organism>
<dbReference type="SUPFAM" id="SSF47203">
    <property type="entry name" value="Acyl-CoA dehydrogenase C-terminal domain-like"/>
    <property type="match status" value="1"/>
</dbReference>
<feature type="domain" description="Acyl-CoA dehydrogenase/oxidase N-terminal" evidence="7">
    <location>
        <begin position="6"/>
        <end position="112"/>
    </location>
</feature>
<keyword evidence="5" id="KW-0560">Oxidoreductase</keyword>
<comment type="caution">
    <text evidence="8">The sequence shown here is derived from an EMBL/GenBank/DDBJ whole genome shotgun (WGS) entry which is preliminary data.</text>
</comment>
<protein>
    <recommendedName>
        <fullName evidence="10">Acyl-CoA dehydrogenase</fullName>
    </recommendedName>
</protein>
<dbReference type="GO" id="GO:0050660">
    <property type="term" value="F:flavin adenine dinucleotide binding"/>
    <property type="evidence" value="ECO:0007669"/>
    <property type="project" value="InterPro"/>
</dbReference>
<proteinExistence type="inferred from homology"/>
<keyword evidence="4" id="KW-0274">FAD</keyword>
<dbReference type="InterPro" id="IPR046373">
    <property type="entry name" value="Acyl-CoA_Oxase/DH_mid-dom_sf"/>
</dbReference>
<sequence>MKFEFTDEHEALRSLLREVCAEVGNARAVYNSDATLDARLWSALGTSGLLGVGGPEAYDGGGAGPVEQVLIAEGLGRVAGAVPFSEHAAAGDTIARLGSEGQCKRLLIPLNRAEQVAGIVSPTKSNLAAISVRSDRDGWRLDGRLPLIPNAAAATILLVPAVIDDRLRWLVTGNAQITALATVDRTRPAAAAEFSGTAAEILAVDETPDRPTELLWTLAAAEAVGAASTALDSTARYTTERHQFGLPIGTFQAVKHRLADMLVAVENSRSVVYAAAWALAEDGRAGRAAPLAQAVATGYAIEVVSTAVQLHGGIGVTWECDLHLYLRRAKALELTYGSPAEHRARIAASLLDA</sequence>
<gene>
    <name evidence="8" type="ORF">A5648_01155</name>
</gene>
<dbReference type="InterPro" id="IPR036250">
    <property type="entry name" value="AcylCo_DH-like_C"/>
</dbReference>
<dbReference type="Gene3D" id="2.40.110.10">
    <property type="entry name" value="Butyryl-CoA Dehydrogenase, subunit A, domain 2"/>
    <property type="match status" value="1"/>
</dbReference>
<evidence type="ECO:0000256" key="5">
    <source>
        <dbReference type="ARBA" id="ARBA00023002"/>
    </source>
</evidence>
<dbReference type="PANTHER" id="PTHR43884:SF20">
    <property type="entry name" value="ACYL-COA DEHYDROGENASE FADE28"/>
    <property type="match status" value="1"/>
</dbReference>
<dbReference type="InterPro" id="IPR037069">
    <property type="entry name" value="AcylCoA_DH/ox_N_sf"/>
</dbReference>
<evidence type="ECO:0000256" key="4">
    <source>
        <dbReference type="ARBA" id="ARBA00022827"/>
    </source>
</evidence>
<dbReference type="AlphaFoldDB" id="A0A1A3U0N9"/>
<accession>A0A1A3U0N9</accession>
<comment type="cofactor">
    <cofactor evidence="1">
        <name>FAD</name>
        <dbReference type="ChEBI" id="CHEBI:57692"/>
    </cofactor>
</comment>
<evidence type="ECO:0000313" key="9">
    <source>
        <dbReference type="Proteomes" id="UP000093759"/>
    </source>
</evidence>
<dbReference type="GO" id="GO:0003995">
    <property type="term" value="F:acyl-CoA dehydrogenase activity"/>
    <property type="evidence" value="ECO:0007669"/>
    <property type="project" value="TreeGrafter"/>
</dbReference>
<name>A0A1A3U0N9_MYCSD</name>
<dbReference type="Proteomes" id="UP000093759">
    <property type="component" value="Unassembled WGS sequence"/>
</dbReference>
<evidence type="ECO:0000313" key="8">
    <source>
        <dbReference type="EMBL" id="OBK88436.1"/>
    </source>
</evidence>
<evidence type="ECO:0000259" key="6">
    <source>
        <dbReference type="Pfam" id="PF00441"/>
    </source>
</evidence>
<evidence type="ECO:0000259" key="7">
    <source>
        <dbReference type="Pfam" id="PF02771"/>
    </source>
</evidence>
<evidence type="ECO:0000256" key="3">
    <source>
        <dbReference type="ARBA" id="ARBA00022630"/>
    </source>
</evidence>
<dbReference type="InterPro" id="IPR009075">
    <property type="entry name" value="AcylCo_DH/oxidase_C"/>
</dbReference>
<dbReference type="RefSeq" id="WP_065024161.1">
    <property type="nucleotide sequence ID" value="NZ_LZMF01000057.1"/>
</dbReference>
<feature type="domain" description="Acyl-CoA dehydrogenase/oxidase C-terminal" evidence="6">
    <location>
        <begin position="219"/>
        <end position="350"/>
    </location>
</feature>